<comment type="caution">
    <text evidence="3">The sequence shown here is derived from an EMBL/GenBank/DDBJ whole genome shotgun (WGS) entry which is preliminary data.</text>
</comment>
<evidence type="ECO:0000313" key="4">
    <source>
        <dbReference type="Proteomes" id="UP000573327"/>
    </source>
</evidence>
<dbReference type="Proteomes" id="UP000573327">
    <property type="component" value="Unassembled WGS sequence"/>
</dbReference>
<evidence type="ECO:0008006" key="5">
    <source>
        <dbReference type="Google" id="ProtNLM"/>
    </source>
</evidence>
<keyword evidence="4" id="KW-1185">Reference proteome</keyword>
<feature type="region of interest" description="Disordered" evidence="1">
    <location>
        <begin position="69"/>
        <end position="155"/>
    </location>
</feature>
<feature type="chain" id="PRO_5030623990" description="ATP-binding protein" evidence="2">
    <location>
        <begin position="29"/>
        <end position="155"/>
    </location>
</feature>
<dbReference type="RefSeq" id="WP_184918770.1">
    <property type="nucleotide sequence ID" value="NZ_JACHJR010000001.1"/>
</dbReference>
<dbReference type="AlphaFoldDB" id="A0A7W7SE64"/>
<evidence type="ECO:0000313" key="3">
    <source>
        <dbReference type="EMBL" id="MBB4948850.1"/>
    </source>
</evidence>
<organism evidence="3 4">
    <name type="scientific">Kitasatospora gansuensis</name>
    <dbReference type="NCBI Taxonomy" id="258050"/>
    <lineage>
        <taxon>Bacteria</taxon>
        <taxon>Bacillati</taxon>
        <taxon>Actinomycetota</taxon>
        <taxon>Actinomycetes</taxon>
        <taxon>Kitasatosporales</taxon>
        <taxon>Streptomycetaceae</taxon>
        <taxon>Kitasatospora</taxon>
    </lineage>
</organism>
<evidence type="ECO:0000256" key="1">
    <source>
        <dbReference type="SAM" id="MobiDB-lite"/>
    </source>
</evidence>
<keyword evidence="2" id="KW-0732">Signal</keyword>
<dbReference type="EMBL" id="JACHJR010000001">
    <property type="protein sequence ID" value="MBB4948850.1"/>
    <property type="molecule type" value="Genomic_DNA"/>
</dbReference>
<proteinExistence type="predicted"/>
<feature type="signal peptide" evidence="2">
    <location>
        <begin position="1"/>
        <end position="28"/>
    </location>
</feature>
<name>A0A7W7SE64_9ACTN</name>
<sequence length="155" mass="14130">MKQATLKAAGTAALGVALAAAAAGSASAATPGGLGLPTGALAHSGALTGAATSTVSQLPATAPVTEAVGNLNPDVAGPVAQAPESAQPMTAPVTEQTAPMTDDATAPVAEAATPRGLPLPVPGAEGLTQAPGVSTVTGALGGGLPGGSSLPGLGG</sequence>
<protein>
    <recommendedName>
        <fullName evidence="5">ATP-binding protein</fullName>
    </recommendedName>
</protein>
<reference evidence="3 4" key="1">
    <citation type="submission" date="2020-08" db="EMBL/GenBank/DDBJ databases">
        <title>Sequencing the genomes of 1000 actinobacteria strains.</title>
        <authorList>
            <person name="Klenk H.-P."/>
        </authorList>
    </citation>
    <scope>NUCLEOTIDE SEQUENCE [LARGE SCALE GENOMIC DNA]</scope>
    <source>
        <strain evidence="3 4">DSM 44786</strain>
    </source>
</reference>
<accession>A0A7W7SE64</accession>
<gene>
    <name evidence="3" type="ORF">F4556_004385</name>
</gene>
<evidence type="ECO:0000256" key="2">
    <source>
        <dbReference type="SAM" id="SignalP"/>
    </source>
</evidence>